<proteinExistence type="predicted"/>
<keyword evidence="1" id="KW-0472">Membrane</keyword>
<comment type="caution">
    <text evidence="2">The sequence shown here is derived from an EMBL/GenBank/DDBJ whole genome shotgun (WGS) entry which is preliminary data.</text>
</comment>
<keyword evidence="1" id="KW-0812">Transmembrane</keyword>
<accession>A0A9W6XPF7</accession>
<evidence type="ECO:0000313" key="2">
    <source>
        <dbReference type="EMBL" id="GMF42727.1"/>
    </source>
</evidence>
<gene>
    <name evidence="2" type="ORF">Pfra01_001412400</name>
</gene>
<dbReference type="AlphaFoldDB" id="A0A9W6XPF7"/>
<reference evidence="2" key="1">
    <citation type="submission" date="2023-04" db="EMBL/GenBank/DDBJ databases">
        <title>Phytophthora fragariaefolia NBRC 109709.</title>
        <authorList>
            <person name="Ichikawa N."/>
            <person name="Sato H."/>
            <person name="Tonouchi N."/>
        </authorList>
    </citation>
    <scope>NUCLEOTIDE SEQUENCE</scope>
    <source>
        <strain evidence="2">NBRC 109709</strain>
    </source>
</reference>
<keyword evidence="1" id="KW-1133">Transmembrane helix</keyword>
<dbReference type="Proteomes" id="UP001165121">
    <property type="component" value="Unassembled WGS sequence"/>
</dbReference>
<dbReference type="EMBL" id="BSXT01001467">
    <property type="protein sequence ID" value="GMF42727.1"/>
    <property type="molecule type" value="Genomic_DNA"/>
</dbReference>
<feature type="transmembrane region" description="Helical" evidence="1">
    <location>
        <begin position="178"/>
        <end position="201"/>
    </location>
</feature>
<feature type="transmembrane region" description="Helical" evidence="1">
    <location>
        <begin position="152"/>
        <end position="172"/>
    </location>
</feature>
<evidence type="ECO:0000256" key="1">
    <source>
        <dbReference type="SAM" id="Phobius"/>
    </source>
</evidence>
<name>A0A9W6XPF7_9STRA</name>
<sequence>MLQSFCFSSAMNFHHHLSHVDTSPFAITVSLFGPRFRRCRADRRPTWAQVQGLPPVYRSGAHFPSSIIVRVIACSSPTSGTFRISVCRRSRVVSVDLSLATTATVSVVAKSASGCVDAAASCAAASVATSARRCAALVNGPRLLTEVATTGWSFLLIAVLFSGFTVTVASVFDYMVSTVLVAITVVLAVVEDSVSFVVAAAESNSVATSSGLAVAVVSAASPSAPTPVSSSPRHRASSAATGVSSSVFVSASAGRSRCRPC</sequence>
<protein>
    <submittedName>
        <fullName evidence="2">Unnamed protein product</fullName>
    </submittedName>
</protein>
<evidence type="ECO:0000313" key="3">
    <source>
        <dbReference type="Proteomes" id="UP001165121"/>
    </source>
</evidence>
<keyword evidence="3" id="KW-1185">Reference proteome</keyword>
<organism evidence="2 3">
    <name type="scientific">Phytophthora fragariaefolia</name>
    <dbReference type="NCBI Taxonomy" id="1490495"/>
    <lineage>
        <taxon>Eukaryota</taxon>
        <taxon>Sar</taxon>
        <taxon>Stramenopiles</taxon>
        <taxon>Oomycota</taxon>
        <taxon>Peronosporomycetes</taxon>
        <taxon>Peronosporales</taxon>
        <taxon>Peronosporaceae</taxon>
        <taxon>Phytophthora</taxon>
    </lineage>
</organism>